<name>A0A8J6LJT1_9FIRM</name>
<accession>A0A8J6LJT1</accession>
<feature type="transmembrane region" description="Helical" evidence="1">
    <location>
        <begin position="62"/>
        <end position="81"/>
    </location>
</feature>
<reference evidence="3" key="1">
    <citation type="submission" date="2020-06" db="EMBL/GenBank/DDBJ databases">
        <title>Novel chitinolytic bacterium.</title>
        <authorList>
            <person name="Ungkulpasvich U."/>
            <person name="Kosugi A."/>
            <person name="Uke A."/>
        </authorList>
    </citation>
    <scope>NUCLEOTIDE SEQUENCE</scope>
    <source>
        <strain evidence="3">UUS1-1</strain>
    </source>
</reference>
<feature type="transmembrane region" description="Helical" evidence="1">
    <location>
        <begin position="31"/>
        <end position="50"/>
    </location>
</feature>
<dbReference type="Pfam" id="PF02517">
    <property type="entry name" value="Rce1-like"/>
    <property type="match status" value="1"/>
</dbReference>
<dbReference type="GO" id="GO:0008237">
    <property type="term" value="F:metallopeptidase activity"/>
    <property type="evidence" value="ECO:0007669"/>
    <property type="project" value="UniProtKB-KW"/>
</dbReference>
<evidence type="ECO:0000259" key="2">
    <source>
        <dbReference type="Pfam" id="PF02517"/>
    </source>
</evidence>
<dbReference type="EMBL" id="JAAKDE010000077">
    <property type="protein sequence ID" value="MBA2134165.1"/>
    <property type="molecule type" value="Genomic_DNA"/>
</dbReference>
<dbReference type="Proteomes" id="UP000657177">
    <property type="component" value="Unassembled WGS sequence"/>
</dbReference>
<dbReference type="GO" id="GO:0004175">
    <property type="term" value="F:endopeptidase activity"/>
    <property type="evidence" value="ECO:0007669"/>
    <property type="project" value="UniProtKB-ARBA"/>
</dbReference>
<dbReference type="PANTHER" id="PTHR36435:SF1">
    <property type="entry name" value="CAAX AMINO TERMINAL PROTEASE FAMILY PROTEIN"/>
    <property type="match status" value="1"/>
</dbReference>
<keyword evidence="3" id="KW-0645">Protease</keyword>
<keyword evidence="1" id="KW-0472">Membrane</keyword>
<protein>
    <submittedName>
        <fullName evidence="3">CPBP family intramembrane metalloprotease</fullName>
    </submittedName>
</protein>
<dbReference type="RefSeq" id="WP_181340626.1">
    <property type="nucleotide sequence ID" value="NZ_JAAKDE010000077.1"/>
</dbReference>
<dbReference type="GO" id="GO:0080120">
    <property type="term" value="P:CAAX-box protein maturation"/>
    <property type="evidence" value="ECO:0007669"/>
    <property type="project" value="UniProtKB-ARBA"/>
</dbReference>
<gene>
    <name evidence="3" type="ORF">G5B42_11585</name>
</gene>
<organism evidence="3 4">
    <name type="scientific">Capillibacterium thermochitinicola</name>
    <dbReference type="NCBI Taxonomy" id="2699427"/>
    <lineage>
        <taxon>Bacteria</taxon>
        <taxon>Bacillati</taxon>
        <taxon>Bacillota</taxon>
        <taxon>Capillibacterium</taxon>
    </lineage>
</organism>
<dbReference type="InterPro" id="IPR003675">
    <property type="entry name" value="Rce1/LyrA-like_dom"/>
</dbReference>
<keyword evidence="1" id="KW-1133">Transmembrane helix</keyword>
<feature type="transmembrane region" description="Helical" evidence="1">
    <location>
        <begin position="166"/>
        <end position="191"/>
    </location>
</feature>
<feature type="domain" description="CAAX prenyl protease 2/Lysostaphin resistance protein A-like" evidence="2">
    <location>
        <begin position="111"/>
        <end position="198"/>
    </location>
</feature>
<keyword evidence="4" id="KW-1185">Reference proteome</keyword>
<dbReference type="InterPro" id="IPR052710">
    <property type="entry name" value="CAAX_protease"/>
</dbReference>
<proteinExistence type="predicted"/>
<comment type="caution">
    <text evidence="3">The sequence shown here is derived from an EMBL/GenBank/DDBJ whole genome shotgun (WGS) entry which is preliminary data.</text>
</comment>
<evidence type="ECO:0000313" key="4">
    <source>
        <dbReference type="Proteomes" id="UP000657177"/>
    </source>
</evidence>
<keyword evidence="1" id="KW-0812">Transmembrane</keyword>
<sequence>MSAYLIICGIIPALLNEMLWKTISNGSSAAWLHLFTLIALNSIFIFVLIKKYQLNVGVFRRVSLNGVLLGCGSAILFFLVLDNFLDPLLDRVFVASAEEYRQTIAQLRRYPVINFIRVCLMAPVVEEILIRGCILNSLQDKYGIAPALLLSTFFFSVLHFNFVQTISALVCGLILGLLYIKTGALVSCILAHSLYNIISYLSVIGPVNL</sequence>
<dbReference type="AlphaFoldDB" id="A0A8J6LJT1"/>
<evidence type="ECO:0000256" key="1">
    <source>
        <dbReference type="SAM" id="Phobius"/>
    </source>
</evidence>
<keyword evidence="3" id="KW-0482">Metalloprotease</keyword>
<dbReference type="PANTHER" id="PTHR36435">
    <property type="entry name" value="SLR1288 PROTEIN"/>
    <property type="match status" value="1"/>
</dbReference>
<evidence type="ECO:0000313" key="3">
    <source>
        <dbReference type="EMBL" id="MBA2134165.1"/>
    </source>
</evidence>
<keyword evidence="3" id="KW-0378">Hydrolase</keyword>